<dbReference type="Gene3D" id="2.40.50.140">
    <property type="entry name" value="Nucleic acid-binding proteins"/>
    <property type="match status" value="1"/>
</dbReference>
<dbReference type="InterPro" id="IPR029045">
    <property type="entry name" value="ClpP/crotonase-like_dom_sf"/>
</dbReference>
<evidence type="ECO:0000256" key="4">
    <source>
        <dbReference type="ARBA" id="ARBA00023136"/>
    </source>
</evidence>
<dbReference type="InterPro" id="IPR002810">
    <property type="entry name" value="NfeD-like_C"/>
</dbReference>
<keyword evidence="10" id="KW-1185">Reference proteome</keyword>
<dbReference type="SUPFAM" id="SSF141322">
    <property type="entry name" value="NfeD domain-like"/>
    <property type="match status" value="1"/>
</dbReference>
<dbReference type="InterPro" id="IPR056738">
    <property type="entry name" value="NfeD1b_N"/>
</dbReference>
<keyword evidence="2 5" id="KW-0812">Transmembrane</keyword>
<evidence type="ECO:0000256" key="5">
    <source>
        <dbReference type="SAM" id="Phobius"/>
    </source>
</evidence>
<feature type="domain" description="NfeD1b N-terminal" evidence="8">
    <location>
        <begin position="55"/>
        <end position="233"/>
    </location>
</feature>
<keyword evidence="4 5" id="KW-0472">Membrane</keyword>
<reference evidence="9 10" key="1">
    <citation type="submission" date="2021-05" db="EMBL/GenBank/DDBJ databases">
        <title>A Polyphasic approach of four new species of the genus Ohtaekwangia: Ohtaekwangia histidinii sp. nov., Ohtaekwangia cretensis sp. nov., Ohtaekwangia indiensis sp. nov., Ohtaekwangia reichenbachii sp. nov. from diverse environment.</title>
        <authorList>
            <person name="Octaviana S."/>
        </authorList>
    </citation>
    <scope>NUCLEOTIDE SEQUENCE [LARGE SCALE GENOMIC DNA]</scope>
    <source>
        <strain evidence="9 10">PWU5</strain>
    </source>
</reference>
<feature type="transmembrane region" description="Helical" evidence="5">
    <location>
        <begin position="279"/>
        <end position="299"/>
    </location>
</feature>
<dbReference type="GO" id="GO:0008233">
    <property type="term" value="F:peptidase activity"/>
    <property type="evidence" value="ECO:0007669"/>
    <property type="project" value="UniProtKB-KW"/>
</dbReference>
<protein>
    <submittedName>
        <fullName evidence="9">ATP-dependent Clp protease proteolytic subunit</fullName>
    </submittedName>
</protein>
<dbReference type="PANTHER" id="PTHR33507:SF3">
    <property type="entry name" value="INNER MEMBRANE PROTEIN YBBJ"/>
    <property type="match status" value="1"/>
</dbReference>
<feature type="transmembrane region" description="Helical" evidence="5">
    <location>
        <begin position="252"/>
        <end position="272"/>
    </location>
</feature>
<feature type="domain" description="NfeD-like C-terminal" evidence="6">
    <location>
        <begin position="417"/>
        <end position="471"/>
    </location>
</feature>
<dbReference type="PANTHER" id="PTHR33507">
    <property type="entry name" value="INNER MEMBRANE PROTEIN YBBJ"/>
    <property type="match status" value="1"/>
</dbReference>
<evidence type="ECO:0000259" key="7">
    <source>
        <dbReference type="Pfam" id="PF24961"/>
    </source>
</evidence>
<dbReference type="EMBL" id="JAHESE010000010">
    <property type="protein sequence ID" value="MBT1709061.1"/>
    <property type="molecule type" value="Genomic_DNA"/>
</dbReference>
<dbReference type="CDD" id="cd07021">
    <property type="entry name" value="Clp_protease_NfeD_like"/>
    <property type="match status" value="1"/>
</dbReference>
<evidence type="ECO:0000313" key="9">
    <source>
        <dbReference type="EMBL" id="MBT1709061.1"/>
    </source>
</evidence>
<evidence type="ECO:0000256" key="2">
    <source>
        <dbReference type="ARBA" id="ARBA00022692"/>
    </source>
</evidence>
<sequence>MLPNSVLIWLFLCKVLKIERLENSNPKRLVARIAGLVACLALLVSGTVSAQEKHVLVLSIRDEIDTRMARYVELALREAEDTKADIVLVDMDTYGGMLTDAKDIVDKLMQIKKPVWVFINTDAASAGALISIACDSIYMAPGASIGAATVVTGNGERAPDKYQSYMRSIMRSTAQENGRNPTIAEAMVDENVELDSIKKPGQVITFSTDEAIRHGYCEGKVTSIDSLLRQNHITHYTLHRFELSGVDSTVDFFMNPFISGLLILFILGGIYFELQAPGLGLAGLLALIALVLYLVPYYLNGLAENWEILTLLAGIALIGVELFLIPGFGVAGIAGITLTLGSLVLIMINNDAFDFSFVPANDMLLALIAALGGMVGSMVLLFAGSARIMNSRAFQRVALTDTQDSTQGYTANFNQTSMTGKQGVAHTVLRPSGKVTIDGQVYDAFTRGEYIEPGEAIEVIDNETTTLKVRKRQP</sequence>
<proteinExistence type="predicted"/>
<evidence type="ECO:0000256" key="3">
    <source>
        <dbReference type="ARBA" id="ARBA00022989"/>
    </source>
</evidence>
<dbReference type="InterPro" id="IPR052165">
    <property type="entry name" value="Membrane_assoc_protease"/>
</dbReference>
<dbReference type="GO" id="GO:0006508">
    <property type="term" value="P:proteolysis"/>
    <property type="evidence" value="ECO:0007669"/>
    <property type="project" value="UniProtKB-KW"/>
</dbReference>
<accession>A0AAP2GPW9</accession>
<feature type="transmembrane region" description="Helical" evidence="5">
    <location>
        <begin position="363"/>
        <end position="383"/>
    </location>
</feature>
<dbReference type="Pfam" id="PF01957">
    <property type="entry name" value="NfeD"/>
    <property type="match status" value="1"/>
</dbReference>
<name>A0AAP2GPW9_9BACT</name>
<dbReference type="GO" id="GO:0005886">
    <property type="term" value="C:plasma membrane"/>
    <property type="evidence" value="ECO:0007669"/>
    <property type="project" value="TreeGrafter"/>
</dbReference>
<gene>
    <name evidence="9" type="ORF">KK062_12540</name>
</gene>
<keyword evidence="9" id="KW-0378">Hydrolase</keyword>
<feature type="domain" description="NfeD integral membrane" evidence="7">
    <location>
        <begin position="258"/>
        <end position="378"/>
    </location>
</feature>
<dbReference type="SUPFAM" id="SSF52096">
    <property type="entry name" value="ClpP/crotonase"/>
    <property type="match status" value="1"/>
</dbReference>
<feature type="transmembrane region" description="Helical" evidence="5">
    <location>
        <begin position="330"/>
        <end position="348"/>
    </location>
</feature>
<dbReference type="Pfam" id="PF24961">
    <property type="entry name" value="NfeD_membrane"/>
    <property type="match status" value="1"/>
</dbReference>
<dbReference type="Proteomes" id="UP001319080">
    <property type="component" value="Unassembled WGS sequence"/>
</dbReference>
<organism evidence="9 10">
    <name type="scientific">Dawidia cretensis</name>
    <dbReference type="NCBI Taxonomy" id="2782350"/>
    <lineage>
        <taxon>Bacteria</taxon>
        <taxon>Pseudomonadati</taxon>
        <taxon>Bacteroidota</taxon>
        <taxon>Cytophagia</taxon>
        <taxon>Cytophagales</taxon>
        <taxon>Chryseotaleaceae</taxon>
        <taxon>Dawidia</taxon>
    </lineage>
</organism>
<dbReference type="InterPro" id="IPR012340">
    <property type="entry name" value="NA-bd_OB-fold"/>
</dbReference>
<evidence type="ECO:0000256" key="1">
    <source>
        <dbReference type="ARBA" id="ARBA00004141"/>
    </source>
</evidence>
<dbReference type="Gene3D" id="3.90.226.10">
    <property type="entry name" value="2-enoyl-CoA Hydratase, Chain A, domain 1"/>
    <property type="match status" value="1"/>
</dbReference>
<keyword evidence="3 5" id="KW-1133">Transmembrane helix</keyword>
<evidence type="ECO:0000313" key="10">
    <source>
        <dbReference type="Proteomes" id="UP001319080"/>
    </source>
</evidence>
<evidence type="ECO:0000259" key="8">
    <source>
        <dbReference type="Pfam" id="PF25145"/>
    </source>
</evidence>
<dbReference type="AlphaFoldDB" id="A0AAP2GPW9"/>
<dbReference type="Pfam" id="PF25145">
    <property type="entry name" value="NfeD1b_N"/>
    <property type="match status" value="1"/>
</dbReference>
<dbReference type="InterPro" id="IPR056739">
    <property type="entry name" value="NfeD_membrane"/>
</dbReference>
<comment type="subcellular location">
    <subcellularLocation>
        <location evidence="1">Membrane</location>
        <topology evidence="1">Multi-pass membrane protein</topology>
    </subcellularLocation>
</comment>
<feature type="transmembrane region" description="Helical" evidence="5">
    <location>
        <begin position="305"/>
        <end position="325"/>
    </location>
</feature>
<keyword evidence="9" id="KW-0645">Protease</keyword>
<comment type="caution">
    <text evidence="9">The sequence shown here is derived from an EMBL/GenBank/DDBJ whole genome shotgun (WGS) entry which is preliminary data.</text>
</comment>
<evidence type="ECO:0000259" key="6">
    <source>
        <dbReference type="Pfam" id="PF01957"/>
    </source>
</evidence>